<dbReference type="Proteomes" id="UP000053732">
    <property type="component" value="Unassembled WGS sequence"/>
</dbReference>
<dbReference type="AlphaFoldDB" id="A0A0G4PCQ6"/>
<accession>A0A0G4PCQ6</accession>
<gene>
    <name evidence="1" type="ORF">PCAMFM013_S011g000076</name>
</gene>
<evidence type="ECO:0000313" key="2">
    <source>
        <dbReference type="Proteomes" id="UP000053732"/>
    </source>
</evidence>
<keyword evidence="2" id="KW-1185">Reference proteome</keyword>
<proteinExistence type="predicted"/>
<sequence>MALPIECSSEDLLKSLKALRSQPENEASQRLRVEILLSAVHFQVTKGHMLEPSSLDIQSRSGSSYMGACASSTRARAHGHSECSFWYGLENKSINFMAVMRPSKVLGREGIGAEMTTLTAELHAKQRRLEKENRTVYTLAADGDLFRFFRMTKDGQSAESQCRSGNNYQDPILLLMTVFDDAFIPPGARMISPTTPRDTTEEEYHKDRTRMDQMALRVGANVYRDVLQKLPIRLDEQSEIKTLSLIQLVIFSAIGMIDEGNHGGGFPSYGTTLMRNFDAGLTKLLDEVYFEDYYDNQKVLKHAIRKAALKEIRPVFEEILQEARSKKLEKLFK</sequence>
<name>A0A0G4PCQ6_PENC3</name>
<evidence type="ECO:0000313" key="1">
    <source>
        <dbReference type="EMBL" id="CRL24082.1"/>
    </source>
</evidence>
<dbReference type="EMBL" id="HG793144">
    <property type="protein sequence ID" value="CRL24082.1"/>
    <property type="molecule type" value="Genomic_DNA"/>
</dbReference>
<organism evidence="1 2">
    <name type="scientific">Penicillium camemberti (strain FM 013)</name>
    <dbReference type="NCBI Taxonomy" id="1429867"/>
    <lineage>
        <taxon>Eukaryota</taxon>
        <taxon>Fungi</taxon>
        <taxon>Dikarya</taxon>
        <taxon>Ascomycota</taxon>
        <taxon>Pezizomycotina</taxon>
        <taxon>Eurotiomycetes</taxon>
        <taxon>Eurotiomycetidae</taxon>
        <taxon>Eurotiales</taxon>
        <taxon>Aspergillaceae</taxon>
        <taxon>Penicillium</taxon>
    </lineage>
</organism>
<reference evidence="1 2" key="1">
    <citation type="journal article" date="2014" name="Nat. Commun.">
        <title>Multiple recent horizontal transfers of a large genomic region in cheese making fungi.</title>
        <authorList>
            <person name="Cheeseman K."/>
            <person name="Ropars J."/>
            <person name="Renault P."/>
            <person name="Dupont J."/>
            <person name="Gouzy J."/>
            <person name="Branca A."/>
            <person name="Abraham A.L."/>
            <person name="Ceppi M."/>
            <person name="Conseiller E."/>
            <person name="Debuchy R."/>
            <person name="Malagnac F."/>
            <person name="Goarin A."/>
            <person name="Silar P."/>
            <person name="Lacoste S."/>
            <person name="Sallet E."/>
            <person name="Bensimon A."/>
            <person name="Giraud T."/>
            <person name="Brygoo Y."/>
        </authorList>
    </citation>
    <scope>NUCLEOTIDE SEQUENCE [LARGE SCALE GENOMIC DNA]</scope>
    <source>
        <strain evidence="2">FM 013</strain>
    </source>
</reference>
<protein>
    <submittedName>
        <fullName evidence="1">Str. FM013</fullName>
    </submittedName>
</protein>